<dbReference type="InterPro" id="IPR011989">
    <property type="entry name" value="ARM-like"/>
</dbReference>
<keyword evidence="13 16" id="KW-0862">Zinc</keyword>
<evidence type="ECO:0000256" key="4">
    <source>
        <dbReference type="ARBA" id="ARBA00007997"/>
    </source>
</evidence>
<evidence type="ECO:0000256" key="12">
    <source>
        <dbReference type="ARBA" id="ARBA00022786"/>
    </source>
</evidence>
<evidence type="ECO:0000256" key="13">
    <source>
        <dbReference type="ARBA" id="ARBA00022833"/>
    </source>
</evidence>
<keyword evidence="8 16" id="KW-0808">Transferase</keyword>
<evidence type="ECO:0000256" key="6">
    <source>
        <dbReference type="ARBA" id="ARBA00017157"/>
    </source>
</evidence>
<gene>
    <name evidence="18" type="ORF">AMS68_004009</name>
</gene>
<dbReference type="PANTHER" id="PTHR12389:SF0">
    <property type="entry name" value="E3 UBIQUITIN-PROTEIN LIGASE LISTERIN"/>
    <property type="match status" value="1"/>
</dbReference>
<reference evidence="18 19" key="1">
    <citation type="journal article" date="2016" name="Sci. Rep.">
        <title>Peltaster fructicola genome reveals evolution from an invasive phytopathogen to an ectophytic parasite.</title>
        <authorList>
            <person name="Xu C."/>
            <person name="Chen H."/>
            <person name="Gleason M.L."/>
            <person name="Xu J.R."/>
            <person name="Liu H."/>
            <person name="Zhang R."/>
            <person name="Sun G."/>
        </authorList>
    </citation>
    <scope>NUCLEOTIDE SEQUENCE [LARGE SCALE GENOMIC DNA]</scope>
    <source>
        <strain evidence="18 19">LNHT1506</strain>
    </source>
</reference>
<dbReference type="InterPro" id="IPR011016">
    <property type="entry name" value="Znf_RING-CH"/>
</dbReference>
<dbReference type="UniPathway" id="UPA00143"/>
<dbReference type="GO" id="GO:0005829">
    <property type="term" value="C:cytosol"/>
    <property type="evidence" value="ECO:0007669"/>
    <property type="project" value="UniProtKB-SubCell"/>
</dbReference>
<dbReference type="GO" id="GO:1990116">
    <property type="term" value="P:ribosome-associated ubiquitin-dependent protein catabolic process"/>
    <property type="evidence" value="ECO:0007669"/>
    <property type="project" value="UniProtKB-UniRule"/>
</dbReference>
<dbReference type="GO" id="GO:1990112">
    <property type="term" value="C:RQC complex"/>
    <property type="evidence" value="ECO:0007669"/>
    <property type="project" value="UniProtKB-UniRule"/>
</dbReference>
<dbReference type="GO" id="GO:0072344">
    <property type="term" value="P:rescue of stalled ribosome"/>
    <property type="evidence" value="ECO:0007669"/>
    <property type="project" value="UniProtKB-UniRule"/>
</dbReference>
<evidence type="ECO:0000256" key="1">
    <source>
        <dbReference type="ARBA" id="ARBA00000900"/>
    </source>
</evidence>
<organism evidence="18 19">
    <name type="scientific">Peltaster fructicola</name>
    <dbReference type="NCBI Taxonomy" id="286661"/>
    <lineage>
        <taxon>Eukaryota</taxon>
        <taxon>Fungi</taxon>
        <taxon>Dikarya</taxon>
        <taxon>Ascomycota</taxon>
        <taxon>Pezizomycotina</taxon>
        <taxon>Dothideomycetes</taxon>
        <taxon>Dothideomycetes incertae sedis</taxon>
        <taxon>Peltaster</taxon>
    </lineage>
</organism>
<keyword evidence="11 15" id="KW-0863">Zinc-finger</keyword>
<evidence type="ECO:0000256" key="16">
    <source>
        <dbReference type="RuleBase" id="RU367090"/>
    </source>
</evidence>
<dbReference type="GO" id="GO:0061630">
    <property type="term" value="F:ubiquitin protein ligase activity"/>
    <property type="evidence" value="ECO:0007669"/>
    <property type="project" value="UniProtKB-UniRule"/>
</dbReference>
<evidence type="ECO:0000256" key="5">
    <source>
        <dbReference type="ARBA" id="ARBA00012483"/>
    </source>
</evidence>
<proteinExistence type="inferred from homology"/>
<keyword evidence="9 16" id="KW-0479">Metal-binding</keyword>
<dbReference type="FunFam" id="3.30.40.10:FF:000038">
    <property type="entry name" value="E3 ubiquitin-protein ligase listerin"/>
    <property type="match status" value="1"/>
</dbReference>
<dbReference type="InterPro" id="IPR039795">
    <property type="entry name" value="LTN1/Rkr1"/>
</dbReference>
<evidence type="ECO:0000256" key="2">
    <source>
        <dbReference type="ARBA" id="ARBA00004514"/>
    </source>
</evidence>
<comment type="similarity">
    <text evidence="4 16">Belongs to the LTN1 family.</text>
</comment>
<name>A0A6H0XUR2_9PEZI</name>
<comment type="subunit">
    <text evidence="16">Component of the ribosome quality control complex (RQC).</text>
</comment>
<dbReference type="PANTHER" id="PTHR12389">
    <property type="entry name" value="ZINC FINGER PROTEIN 294"/>
    <property type="match status" value="1"/>
</dbReference>
<feature type="domain" description="RING-type" evidence="17">
    <location>
        <begin position="1545"/>
        <end position="1591"/>
    </location>
</feature>
<dbReference type="Gene3D" id="1.25.10.10">
    <property type="entry name" value="Leucine-rich Repeat Variant"/>
    <property type="match status" value="1"/>
</dbReference>
<dbReference type="GO" id="GO:0016567">
    <property type="term" value="P:protein ubiquitination"/>
    <property type="evidence" value="ECO:0007669"/>
    <property type="project" value="UniProtKB-UniPathway"/>
</dbReference>
<evidence type="ECO:0000259" key="17">
    <source>
        <dbReference type="PROSITE" id="PS50089"/>
    </source>
</evidence>
<dbReference type="SUPFAM" id="SSF48371">
    <property type="entry name" value="ARM repeat"/>
    <property type="match status" value="1"/>
</dbReference>
<dbReference type="InterPro" id="IPR016024">
    <property type="entry name" value="ARM-type_fold"/>
</dbReference>
<comment type="subcellular location">
    <subcellularLocation>
        <location evidence="2">Cytoplasm</location>
        <location evidence="2">Cytosol</location>
    </subcellularLocation>
</comment>
<evidence type="ECO:0000256" key="10">
    <source>
        <dbReference type="ARBA" id="ARBA00022737"/>
    </source>
</evidence>
<dbReference type="CDD" id="cd16491">
    <property type="entry name" value="RING-CH-C4HC3_LTN1"/>
    <property type="match status" value="1"/>
</dbReference>
<sequence length="1597" mass="176326">MSKRQFKASASSGRAVAGFGGFGSSNTTQSSVLSYIQEPLDLQSISDAKVIVIFKNLAKKDDTTKARALDELQNAIDEQTGLEESVLEAWVRVFPRLSIDNSRRVRQLAHTVNGKICSTAGKRTAKHMPTIAGPWLAGIHDNDRTVAKSAQEALNLVFSDTAKIAALRKVYHKAILDYCKDAVLHETVSSLSDERTVSHDDAENTYARVVSSSLALVASLINETPAVELSKQQELYSELLDKQTTDFAIHTDAGIRRSAHRLVRLATLKLEDILQQRLQQISEVYIYKGLRSDQLASSLDYTTTLVILTQHFPTIWTDAYTGKKAPASRLSHFLKQGSQGATVEFWTQLSQLITSLPQAVLPTTIEEVNEMMSASRKGLSRKEERFQAAETWRTHQDLTCRFVEQLDSDARKSILELNILPAFKQYMFPADETSEWTIAGGKPASVLAQLAQIPHFSPVLIADLPNLSTKLVELMKLSQPEQSKEHEKSQLQVAAAGSRWSGMQREILCQPDIDTLLGTAFTSEDVVVITEALQLCSSRNGKIYGAAAVVDNLIRDCGSELIKQGDVRQVLSSFVTKQLPAILLTPSSRYLLSCLSVLQGDSEFSVLFSETLESMLDLDGPVKQKAQLIATLHGRSLPQDVIKASIESARLQAFALSICQWRPTEEEVEDSTLTKLLSAGVVARSTQLQCIKQLVASLHDEHTVSWALRQLDVLAATHQDILVAYDTDPIACDNHLISNALRLTESEDTKIAGLATDLQTKLSLTSGATGNARLSTIRHALEDVSSSSSSVETLSELAEKLLGPDSSDEDFLVCLPEAPVWRSDLSNHLPAPPSSLSISSPLGSAVYLVDQNIKHTGDIPYDADGFSKVLRRAIFFVKLLASTKLAEALKSTTTRSLQEMVILSVVTINAAQDKVSIASANKLWLQDPVTEAAFLAYADDGIECVATLVGEMSADQFNTLLNDTTVSESDSSSPLAYYLASARLQITLMRAGRLGTAEKQDLPKVLVNDLKQDTFATLARLSLASQTPAEHAQITKLTNELVATLTGTKFAENLKSAELQLMALNTILKSEDAHILRVAKQRLIFLVKHLIQELQQTESRIVGEEVLQALGHLLPAMLDIYGEHWAETLKNIVQTWSSIASDYQGSDHIPTLYYTLRLYEVLRKLTSQEEVSEDLVEILEEKGLEIANTLVSLLKTTTNEPDESDQPLMITNVLLARQISTLKVQPTFDSADLLPILYAPSASVQQATFTLLHNHIPKAQEQVSMEAALDNKVARLPDELLSMLLEAPAVDGLDEDDFDRSIPAVLQGYLYSWRLLFDHFNSSSFKVRSDYSDQIKDGAYLSKLLSATFSFLGHVRGKPVDVSGHDIADYQANQEADAEKDARWLFSHLYYQALLHLPSLVKGYVLELRTRQTPALIEEWTAKHISPALITANLQAVQEWSEKTVKEDPEYEKMTVKVASRSKEVNVSYVVDEQTMAIKIVLPDAYPLATALVQTVNRVAVKEDQWQSWLRNCQGVINFSNGSITDGLTAWRRNVTGALKGQTECAICYSIVSGDKQLPTKKCPTCKNLFHSSCLFKWFKTSNASTCPLCRNSFNFN</sequence>
<dbReference type="InterPro" id="IPR054477">
    <property type="entry name" value="LTN1_E3_ligase_6th"/>
</dbReference>
<dbReference type="Gene3D" id="3.30.40.10">
    <property type="entry name" value="Zinc/RING finger domain, C3HC4 (zinc finger)"/>
    <property type="match status" value="1"/>
</dbReference>
<evidence type="ECO:0000313" key="18">
    <source>
        <dbReference type="EMBL" id="QIW98491.1"/>
    </source>
</evidence>
<comment type="function">
    <text evidence="16">E3 ubiquitin-protein ligase. Component of the ribosome quality control complex (RQC), a ribosome-associated complex that mediates ubiquitination and extraction of incompletely synthesized nascent chains for proteasomal degradation.</text>
</comment>
<dbReference type="EMBL" id="CP051141">
    <property type="protein sequence ID" value="QIW98491.1"/>
    <property type="molecule type" value="Genomic_DNA"/>
</dbReference>
<comment type="catalytic activity">
    <reaction evidence="1 16">
        <text>S-ubiquitinyl-[E2 ubiquitin-conjugating enzyme]-L-cysteine + [acceptor protein]-L-lysine = [E2 ubiquitin-conjugating enzyme]-L-cysteine + N(6)-ubiquitinyl-[acceptor protein]-L-lysine.</text>
        <dbReference type="EC" id="2.3.2.27"/>
    </reaction>
</comment>
<dbReference type="Pfam" id="PF13639">
    <property type="entry name" value="zf-RING_2"/>
    <property type="match status" value="1"/>
</dbReference>
<comment type="function">
    <text evidence="14">E3 ubiquitin-protein ligase component of the ribosome quality control complex (RQC), a ribosome-associated complex that mediates ubiquitination and extraction of incompletely synthesized nascent chains for proteasomal degradation. Mediates ubiquitination of proteins derived from mRNAs lacking stop codons (non-stop proteins) and other translation arrest products induced by poly-lysine sequences and tandem rare codons. Ubiquitination leads to CDC48 recruitment for extraction and degradation of the incomplete translation product. May indirectly play a role in chromatin function and transcription.</text>
</comment>
<evidence type="ECO:0000256" key="11">
    <source>
        <dbReference type="ARBA" id="ARBA00022771"/>
    </source>
</evidence>
<dbReference type="InterPro" id="IPR013083">
    <property type="entry name" value="Znf_RING/FYVE/PHD"/>
</dbReference>
<protein>
    <recommendedName>
        <fullName evidence="6 16">E3 ubiquitin-protein ligase listerin</fullName>
        <ecNumber evidence="5 16">2.3.2.27</ecNumber>
    </recommendedName>
    <alternativeName>
        <fullName evidence="16">RING-type E3 ubiquitin transferase listerin</fullName>
    </alternativeName>
</protein>
<dbReference type="InterPro" id="IPR054478">
    <property type="entry name" value="LTN1_UBC"/>
</dbReference>
<dbReference type="PROSITE" id="PS50089">
    <property type="entry name" value="ZF_RING_2"/>
    <property type="match status" value="1"/>
</dbReference>
<keyword evidence="7" id="KW-0963">Cytoplasm</keyword>
<dbReference type="EC" id="2.3.2.27" evidence="5 16"/>
<dbReference type="OrthoDB" id="6108at2759"/>
<evidence type="ECO:0000256" key="9">
    <source>
        <dbReference type="ARBA" id="ARBA00022723"/>
    </source>
</evidence>
<evidence type="ECO:0000256" key="8">
    <source>
        <dbReference type="ARBA" id="ARBA00022679"/>
    </source>
</evidence>
<evidence type="ECO:0000256" key="7">
    <source>
        <dbReference type="ARBA" id="ARBA00022490"/>
    </source>
</evidence>
<dbReference type="SUPFAM" id="SSF57850">
    <property type="entry name" value="RING/U-box"/>
    <property type="match status" value="1"/>
</dbReference>
<evidence type="ECO:0000256" key="3">
    <source>
        <dbReference type="ARBA" id="ARBA00004906"/>
    </source>
</evidence>
<dbReference type="Pfam" id="PF22958">
    <property type="entry name" value="Ltn1_1st"/>
    <property type="match status" value="1"/>
</dbReference>
<keyword evidence="10" id="KW-0677">Repeat</keyword>
<dbReference type="GO" id="GO:0008270">
    <property type="term" value="F:zinc ion binding"/>
    <property type="evidence" value="ECO:0007669"/>
    <property type="project" value="UniProtKB-KW"/>
</dbReference>
<keyword evidence="12 16" id="KW-0833">Ubl conjugation pathway</keyword>
<evidence type="ECO:0000313" key="19">
    <source>
        <dbReference type="Proteomes" id="UP000503462"/>
    </source>
</evidence>
<dbReference type="SMART" id="SM01197">
    <property type="entry name" value="FANCL_C"/>
    <property type="match status" value="1"/>
</dbReference>
<dbReference type="Pfam" id="PF22999">
    <property type="entry name" value="LTN1_E3_ligase_6th"/>
    <property type="match status" value="1"/>
</dbReference>
<evidence type="ECO:0000256" key="14">
    <source>
        <dbReference type="ARBA" id="ARBA00055150"/>
    </source>
</evidence>
<dbReference type="InterPro" id="IPR039804">
    <property type="entry name" value="RING-CH-C4HC3_LTN1"/>
</dbReference>
<dbReference type="GO" id="GO:0043023">
    <property type="term" value="F:ribosomal large subunit binding"/>
    <property type="evidence" value="ECO:0007669"/>
    <property type="project" value="TreeGrafter"/>
</dbReference>
<dbReference type="InterPro" id="IPR054476">
    <property type="entry name" value="Ltn1_N"/>
</dbReference>
<dbReference type="Proteomes" id="UP000503462">
    <property type="component" value="Chromosome 3"/>
</dbReference>
<evidence type="ECO:0000256" key="15">
    <source>
        <dbReference type="PROSITE-ProRule" id="PRU00175"/>
    </source>
</evidence>
<accession>A0A6H0XUR2</accession>
<dbReference type="Pfam" id="PF23009">
    <property type="entry name" value="UBC_like"/>
    <property type="match status" value="1"/>
</dbReference>
<keyword evidence="19" id="KW-1185">Reference proteome</keyword>
<comment type="pathway">
    <text evidence="3 16">Protein modification; protein ubiquitination.</text>
</comment>
<dbReference type="SMART" id="SM00744">
    <property type="entry name" value="RINGv"/>
    <property type="match status" value="1"/>
</dbReference>
<dbReference type="InterPro" id="IPR001841">
    <property type="entry name" value="Znf_RING"/>
</dbReference>